<evidence type="ECO:0000256" key="1">
    <source>
        <dbReference type="ARBA" id="ARBA00022729"/>
    </source>
</evidence>
<dbReference type="Proteomes" id="UP000663881">
    <property type="component" value="Unassembled WGS sequence"/>
</dbReference>
<comment type="caution">
    <text evidence="2">The sequence shown here is derived from an EMBL/GenBank/DDBJ whole genome shotgun (WGS) entry which is preliminary data.</text>
</comment>
<proteinExistence type="predicted"/>
<dbReference type="SUPFAM" id="SSF69318">
    <property type="entry name" value="Integrin alpha N-terminal domain"/>
    <property type="match status" value="1"/>
</dbReference>
<gene>
    <name evidence="2" type="ORF">OKA104_LOCUS42262</name>
</gene>
<keyword evidence="1" id="KW-0732">Signal</keyword>
<evidence type="ECO:0000313" key="2">
    <source>
        <dbReference type="EMBL" id="CAF4225283.1"/>
    </source>
</evidence>
<dbReference type="InterPro" id="IPR013517">
    <property type="entry name" value="FG-GAP"/>
</dbReference>
<dbReference type="Pfam" id="PF13517">
    <property type="entry name" value="FG-GAP_3"/>
    <property type="match status" value="1"/>
</dbReference>
<reference evidence="2" key="1">
    <citation type="submission" date="2021-02" db="EMBL/GenBank/DDBJ databases">
        <authorList>
            <person name="Nowell W R."/>
        </authorList>
    </citation>
    <scope>NUCLEOTIDE SEQUENCE</scope>
</reference>
<name>A0A820CYY8_9BILA</name>
<accession>A0A820CYY8</accession>
<dbReference type="AlphaFoldDB" id="A0A820CYY8"/>
<organism evidence="2 3">
    <name type="scientific">Adineta steineri</name>
    <dbReference type="NCBI Taxonomy" id="433720"/>
    <lineage>
        <taxon>Eukaryota</taxon>
        <taxon>Metazoa</taxon>
        <taxon>Spiralia</taxon>
        <taxon>Gnathifera</taxon>
        <taxon>Rotifera</taxon>
        <taxon>Eurotatoria</taxon>
        <taxon>Bdelloidea</taxon>
        <taxon>Adinetida</taxon>
        <taxon>Adinetidae</taxon>
        <taxon>Adineta</taxon>
    </lineage>
</organism>
<dbReference type="EMBL" id="CAJOAY010010678">
    <property type="protein sequence ID" value="CAF4225283.1"/>
    <property type="molecule type" value="Genomic_DNA"/>
</dbReference>
<evidence type="ECO:0000313" key="3">
    <source>
        <dbReference type="Proteomes" id="UP000663881"/>
    </source>
</evidence>
<evidence type="ECO:0008006" key="4">
    <source>
        <dbReference type="Google" id="ProtNLM"/>
    </source>
</evidence>
<protein>
    <recommendedName>
        <fullName evidence="4">VCBS repeat-containing protein</fullName>
    </recommendedName>
</protein>
<sequence>GPSNILYTDGSPEFVAAWDFDNNGKPDLIVINADQTSINVLLGNANGSFQDQMTYTVGSDPSDATVGQ</sequence>
<dbReference type="InterPro" id="IPR028994">
    <property type="entry name" value="Integrin_alpha_N"/>
</dbReference>
<dbReference type="Gene3D" id="2.30.30.100">
    <property type="match status" value="1"/>
</dbReference>
<feature type="non-terminal residue" evidence="2">
    <location>
        <position position="1"/>
    </location>
</feature>